<dbReference type="Proteomes" id="UP001357485">
    <property type="component" value="Unassembled WGS sequence"/>
</dbReference>
<name>A0ABR0LZB9_9PEZI</name>
<comment type="caution">
    <text evidence="2">The sequence shown here is derived from an EMBL/GenBank/DDBJ whole genome shotgun (WGS) entry which is preliminary data.</text>
</comment>
<proteinExistence type="predicted"/>
<feature type="region of interest" description="Disordered" evidence="1">
    <location>
        <begin position="222"/>
        <end position="250"/>
    </location>
</feature>
<accession>A0ABR0LZB9</accession>
<feature type="region of interest" description="Disordered" evidence="1">
    <location>
        <begin position="271"/>
        <end position="297"/>
    </location>
</feature>
<protein>
    <submittedName>
        <fullName evidence="2">Uncharacterized protein</fullName>
    </submittedName>
</protein>
<keyword evidence="3" id="KW-1185">Reference proteome</keyword>
<gene>
    <name evidence="2" type="ORF">LTR16_001383</name>
</gene>
<feature type="compositionally biased region" description="Polar residues" evidence="1">
    <location>
        <begin position="239"/>
        <end position="250"/>
    </location>
</feature>
<evidence type="ECO:0000256" key="1">
    <source>
        <dbReference type="SAM" id="MobiDB-lite"/>
    </source>
</evidence>
<dbReference type="EMBL" id="JAVRRA010008278">
    <property type="protein sequence ID" value="KAK5257183.1"/>
    <property type="molecule type" value="Genomic_DNA"/>
</dbReference>
<reference evidence="2 3" key="1">
    <citation type="submission" date="2023-08" db="EMBL/GenBank/DDBJ databases">
        <title>Black Yeasts Isolated from many extreme environments.</title>
        <authorList>
            <person name="Coleine C."/>
            <person name="Stajich J.E."/>
            <person name="Selbmann L."/>
        </authorList>
    </citation>
    <scope>NUCLEOTIDE SEQUENCE [LARGE SCALE GENOMIC DNA]</scope>
    <source>
        <strain evidence="2 3">CCFEE 536</strain>
    </source>
</reference>
<feature type="region of interest" description="Disordered" evidence="1">
    <location>
        <begin position="1"/>
        <end position="35"/>
    </location>
</feature>
<evidence type="ECO:0000313" key="3">
    <source>
        <dbReference type="Proteomes" id="UP001357485"/>
    </source>
</evidence>
<sequence length="376" mass="40166">MTAPTSAPPSLFPAVDTTPTNGKGKDDVESPSLSDSNAFARFEFEAGRSSKDGTKILMVEWEDDEITRHITGEWHISWKQKSSSTVLPAQDRSIDEHDGVDGLAHEPTASDLPAGIGHFGETGGKKGVLHTIWAKKRLQVLQCEIEAEKRRNTEGVGLQMALQEREWIEQNFGVAAKPTSISLPTGDGAAGAMKEAMAMSPKNPRSPSGRLMEKLKGLKLGTSETELSGRQENGDAGSGQKSAWNPLSPESSDVAVSSFGAFAAVKGASPPALATKPAQSPAVLRKTVPQRPPASVMEQQRQNGITSLDAFAGGTPRDLLFSPASGTGSEWNTIQTEEEDNGDELFALPMSPRSPEMAKSPFSFGREESIKLVKEV</sequence>
<organism evidence="2 3">
    <name type="scientific">Cryomyces antarcticus</name>
    <dbReference type="NCBI Taxonomy" id="329879"/>
    <lineage>
        <taxon>Eukaryota</taxon>
        <taxon>Fungi</taxon>
        <taxon>Dikarya</taxon>
        <taxon>Ascomycota</taxon>
        <taxon>Pezizomycotina</taxon>
        <taxon>Dothideomycetes</taxon>
        <taxon>Dothideomycetes incertae sedis</taxon>
        <taxon>Cryomyces</taxon>
    </lineage>
</organism>
<feature type="compositionally biased region" description="Pro residues" evidence="1">
    <location>
        <begin position="1"/>
        <end position="11"/>
    </location>
</feature>
<evidence type="ECO:0000313" key="2">
    <source>
        <dbReference type="EMBL" id="KAK5257183.1"/>
    </source>
</evidence>